<feature type="region of interest" description="Disordered" evidence="1">
    <location>
        <begin position="43"/>
        <end position="91"/>
    </location>
</feature>
<protein>
    <submittedName>
        <fullName evidence="2">Uncharacterized protein</fullName>
    </submittedName>
</protein>
<keyword evidence="3" id="KW-1185">Reference proteome</keyword>
<sequence>MASTPTARTAQTTPQDLAQQLAKPAAAAKIPAWFKRVAPEVKLARSRGMPLPTDLFDKDMTDIGEDSDPEARYQSTKNEPVSTPYAGRKGEKFYRQMNAKRDLRKHQLRVQRRKARLAYRKVMNQLLRPRNRKRRAPPVEGCEVDPETGRRTRPSWFYSVEERVRWLRDRPDDDNLDEEVEDGDLTDLGEDTEEGEPWYHDLQSSDESEGDASDSELYHDCKWKVGQRKHELRVDRRITAVLVAEDEVLESRVKADLLRVQQGEPEHVADVAGKRFELRCSRLRTYEEYETMPTGPRAYIQFQHLPPGEKGLSGYLFIRDGVMWAFRTNESPLPGTSGKDGSPTVVVKIWGKKIHPGDEGENDEIKITFVANDSIMVKVPGCKVVERTEKEWARECGDNWYGKMTKAKSTPEFLTFRGVLVPTPDIWEQAKNAKCVSY</sequence>
<reference evidence="2" key="1">
    <citation type="journal article" date="2023" name="Mol. Phylogenet. Evol.">
        <title>Genome-scale phylogeny and comparative genomics of the fungal order Sordariales.</title>
        <authorList>
            <person name="Hensen N."/>
            <person name="Bonometti L."/>
            <person name="Westerberg I."/>
            <person name="Brannstrom I.O."/>
            <person name="Guillou S."/>
            <person name="Cros-Aarteil S."/>
            <person name="Calhoun S."/>
            <person name="Haridas S."/>
            <person name="Kuo A."/>
            <person name="Mondo S."/>
            <person name="Pangilinan J."/>
            <person name="Riley R."/>
            <person name="LaButti K."/>
            <person name="Andreopoulos B."/>
            <person name="Lipzen A."/>
            <person name="Chen C."/>
            <person name="Yan M."/>
            <person name="Daum C."/>
            <person name="Ng V."/>
            <person name="Clum A."/>
            <person name="Steindorff A."/>
            <person name="Ohm R.A."/>
            <person name="Martin F."/>
            <person name="Silar P."/>
            <person name="Natvig D.O."/>
            <person name="Lalanne C."/>
            <person name="Gautier V."/>
            <person name="Ament-Velasquez S.L."/>
            <person name="Kruys A."/>
            <person name="Hutchinson M.I."/>
            <person name="Powell A.J."/>
            <person name="Barry K."/>
            <person name="Miller A.N."/>
            <person name="Grigoriev I.V."/>
            <person name="Debuchy R."/>
            <person name="Gladieux P."/>
            <person name="Hiltunen Thoren M."/>
            <person name="Johannesson H."/>
        </authorList>
    </citation>
    <scope>NUCLEOTIDE SEQUENCE</scope>
    <source>
        <strain evidence="2">PSN243</strain>
    </source>
</reference>
<dbReference type="EMBL" id="MU865929">
    <property type="protein sequence ID" value="KAK4451181.1"/>
    <property type="molecule type" value="Genomic_DNA"/>
</dbReference>
<feature type="compositionally biased region" description="Acidic residues" evidence="1">
    <location>
        <begin position="174"/>
        <end position="196"/>
    </location>
</feature>
<name>A0AAV9GS23_9PEZI</name>
<evidence type="ECO:0000313" key="2">
    <source>
        <dbReference type="EMBL" id="KAK4451181.1"/>
    </source>
</evidence>
<reference evidence="2" key="2">
    <citation type="submission" date="2023-05" db="EMBL/GenBank/DDBJ databases">
        <authorList>
            <consortium name="Lawrence Berkeley National Laboratory"/>
            <person name="Steindorff A."/>
            <person name="Hensen N."/>
            <person name="Bonometti L."/>
            <person name="Westerberg I."/>
            <person name="Brannstrom I.O."/>
            <person name="Guillou S."/>
            <person name="Cros-Aarteil S."/>
            <person name="Calhoun S."/>
            <person name="Haridas S."/>
            <person name="Kuo A."/>
            <person name="Mondo S."/>
            <person name="Pangilinan J."/>
            <person name="Riley R."/>
            <person name="Labutti K."/>
            <person name="Andreopoulos B."/>
            <person name="Lipzen A."/>
            <person name="Chen C."/>
            <person name="Yanf M."/>
            <person name="Daum C."/>
            <person name="Ng V."/>
            <person name="Clum A."/>
            <person name="Ohm R."/>
            <person name="Martin F."/>
            <person name="Silar P."/>
            <person name="Natvig D."/>
            <person name="Lalanne C."/>
            <person name="Gautier V."/>
            <person name="Ament-Velasquez S.L."/>
            <person name="Kruys A."/>
            <person name="Hutchinson M.I."/>
            <person name="Powell A.J."/>
            <person name="Barry K."/>
            <person name="Miller A.N."/>
            <person name="Grigoriev I.V."/>
            <person name="Debuchy R."/>
            <person name="Gladieux P."/>
            <person name="Thoren M.H."/>
            <person name="Johannesson H."/>
        </authorList>
    </citation>
    <scope>NUCLEOTIDE SEQUENCE</scope>
    <source>
        <strain evidence="2">PSN243</strain>
    </source>
</reference>
<feature type="region of interest" description="Disordered" evidence="1">
    <location>
        <begin position="1"/>
        <end position="22"/>
    </location>
</feature>
<gene>
    <name evidence="2" type="ORF">QBC34DRAFT_401480</name>
</gene>
<feature type="region of interest" description="Disordered" evidence="1">
    <location>
        <begin position="172"/>
        <end position="213"/>
    </location>
</feature>
<dbReference type="Proteomes" id="UP001321760">
    <property type="component" value="Unassembled WGS sequence"/>
</dbReference>
<evidence type="ECO:0000313" key="3">
    <source>
        <dbReference type="Proteomes" id="UP001321760"/>
    </source>
</evidence>
<organism evidence="2 3">
    <name type="scientific">Podospora aff. communis PSN243</name>
    <dbReference type="NCBI Taxonomy" id="3040156"/>
    <lineage>
        <taxon>Eukaryota</taxon>
        <taxon>Fungi</taxon>
        <taxon>Dikarya</taxon>
        <taxon>Ascomycota</taxon>
        <taxon>Pezizomycotina</taxon>
        <taxon>Sordariomycetes</taxon>
        <taxon>Sordariomycetidae</taxon>
        <taxon>Sordariales</taxon>
        <taxon>Podosporaceae</taxon>
        <taxon>Podospora</taxon>
    </lineage>
</organism>
<feature type="compositionally biased region" description="Acidic residues" evidence="1">
    <location>
        <begin position="204"/>
        <end position="213"/>
    </location>
</feature>
<evidence type="ECO:0000256" key="1">
    <source>
        <dbReference type="SAM" id="MobiDB-lite"/>
    </source>
</evidence>
<comment type="caution">
    <text evidence="2">The sequence shown here is derived from an EMBL/GenBank/DDBJ whole genome shotgun (WGS) entry which is preliminary data.</text>
</comment>
<proteinExistence type="predicted"/>
<dbReference type="AlphaFoldDB" id="A0AAV9GS23"/>
<accession>A0AAV9GS23</accession>